<feature type="non-terminal residue" evidence="7">
    <location>
        <position position="1"/>
    </location>
</feature>
<dbReference type="InterPro" id="IPR041179">
    <property type="entry name" value="C10orf90_N"/>
</dbReference>
<dbReference type="EMBL" id="VZSC01006396">
    <property type="protein sequence ID" value="NWX43345.1"/>
    <property type="molecule type" value="Genomic_DNA"/>
</dbReference>
<evidence type="ECO:0000256" key="1">
    <source>
        <dbReference type="ARBA" id="ARBA00004300"/>
    </source>
</evidence>
<feature type="non-terminal residue" evidence="7">
    <location>
        <position position="582"/>
    </location>
</feature>
<evidence type="ECO:0000256" key="2">
    <source>
        <dbReference type="ARBA" id="ARBA00022490"/>
    </source>
</evidence>
<dbReference type="GO" id="GO:0046599">
    <property type="term" value="P:regulation of centriole replication"/>
    <property type="evidence" value="ECO:0007669"/>
    <property type="project" value="TreeGrafter"/>
</dbReference>
<evidence type="ECO:0000256" key="3">
    <source>
        <dbReference type="ARBA" id="ARBA00023212"/>
    </source>
</evidence>
<reference evidence="7 8" key="1">
    <citation type="submission" date="2019-09" db="EMBL/GenBank/DDBJ databases">
        <title>Bird 10,000 Genomes (B10K) Project - Family phase.</title>
        <authorList>
            <person name="Zhang G."/>
        </authorList>
    </citation>
    <scope>NUCLEOTIDE SEQUENCE [LARGE SCALE GENOMIC DNA]</scope>
    <source>
        <strain evidence="7">OUT-0004</strain>
    </source>
</reference>
<feature type="compositionally biased region" description="Basic and acidic residues" evidence="4">
    <location>
        <begin position="527"/>
        <end position="538"/>
    </location>
</feature>
<feature type="region of interest" description="Disordered" evidence="4">
    <location>
        <begin position="71"/>
        <end position="94"/>
    </location>
</feature>
<sequence length="582" mass="63946">QESLSLQNTNLNSQMIDENKWKENCPSLPMQSVIPQPSAYHTKQSLANRGSVNINRALKVLPSRLEIQMSLDDTTSPSDCPITEEKQRQNQQKGFASITITARRVAVGSSGPACGAGALQEPNAMSPTSSKVPAALRRWLPPGQANQNASPLKISESCSQLGEESQKQHLNSGKKNGTGLQSSDGREKVPPSFISCVHLQVSQQCPNTIYYLDKSLNVCINQPQIKCQKNHRSTLSFNINCSSSRVTADGVDGIANGDPIEEIFQIKLLGENKTALRSNLSADLTQKNVINKEKTNEGYLCSKYLWRSVFVSELPAFVGIPRGPNNAVTPKNDDDKQSGSYHTTFSLQLPNSRHEAATQMRLGSKKEERGSKASVCVPKTASRKAIAAATDGLSKKRDPCNGTSKSKEIQAQGILKPEVSVSSSMCNIKASSRIPVEENVHRQNQILKSDYEFCGPSDKIKERKEEDEWERASRVTLSAARSPDVTREKNDALTRPETGSQPEKTPPAPRTLREALEIHKPQFISRSQERLKRLERMVQLRKAQQSDAPAGNQGALVRKLSSTSTSSKKKQYTVPHPLSGKL</sequence>
<feature type="compositionally biased region" description="Polar residues" evidence="4">
    <location>
        <begin position="160"/>
        <end position="183"/>
    </location>
</feature>
<protein>
    <submittedName>
        <fullName evidence="7">CJ090 protein</fullName>
    </submittedName>
</protein>
<dbReference type="InterPro" id="IPR029299">
    <property type="entry name" value="ALMS_motif"/>
</dbReference>
<dbReference type="GO" id="GO:0005829">
    <property type="term" value="C:cytosol"/>
    <property type="evidence" value="ECO:0007669"/>
    <property type="project" value="TreeGrafter"/>
</dbReference>
<comment type="caution">
    <text evidence="7">The sequence shown here is derived from an EMBL/GenBank/DDBJ whole genome shotgun (WGS) entry which is preliminary data.</text>
</comment>
<dbReference type="Pfam" id="PF17730">
    <property type="entry name" value="Centro_C10orf90"/>
    <property type="match status" value="1"/>
</dbReference>
<organism evidence="7 8">
    <name type="scientific">Steatornis caripensis</name>
    <name type="common">Oilbird</name>
    <dbReference type="NCBI Taxonomy" id="48435"/>
    <lineage>
        <taxon>Eukaryota</taxon>
        <taxon>Metazoa</taxon>
        <taxon>Chordata</taxon>
        <taxon>Craniata</taxon>
        <taxon>Vertebrata</taxon>
        <taxon>Euteleostomi</taxon>
        <taxon>Archelosauria</taxon>
        <taxon>Archosauria</taxon>
        <taxon>Dinosauria</taxon>
        <taxon>Saurischia</taxon>
        <taxon>Theropoda</taxon>
        <taxon>Coelurosauria</taxon>
        <taxon>Aves</taxon>
        <taxon>Neognathae</taxon>
        <taxon>Neoaves</taxon>
        <taxon>Strisores</taxon>
        <taxon>Caprimulgiformes</taxon>
        <taxon>Steatornithidae</taxon>
        <taxon>Steatornis</taxon>
    </lineage>
</organism>
<dbReference type="Pfam" id="PF15309">
    <property type="entry name" value="ALMS_motif"/>
    <property type="match status" value="1"/>
</dbReference>
<feature type="compositionally biased region" description="Basic and acidic residues" evidence="4">
    <location>
        <begin position="484"/>
        <end position="494"/>
    </location>
</feature>
<feature type="domain" description="Centrosomal protein C10orf90 N-terminal" evidence="6">
    <location>
        <begin position="13"/>
        <end position="503"/>
    </location>
</feature>
<keyword evidence="3" id="KW-0206">Cytoskeleton</keyword>
<feature type="region of interest" description="Disordered" evidence="4">
    <location>
        <begin position="160"/>
        <end position="186"/>
    </location>
</feature>
<feature type="compositionally biased region" description="Basic and acidic residues" evidence="4">
    <location>
        <begin position="458"/>
        <end position="473"/>
    </location>
</feature>
<proteinExistence type="predicted"/>
<evidence type="ECO:0000313" key="7">
    <source>
        <dbReference type="EMBL" id="NWX43345.1"/>
    </source>
</evidence>
<evidence type="ECO:0000259" key="6">
    <source>
        <dbReference type="Pfam" id="PF17730"/>
    </source>
</evidence>
<evidence type="ECO:0000313" key="8">
    <source>
        <dbReference type="Proteomes" id="UP000516988"/>
    </source>
</evidence>
<dbReference type="GO" id="GO:0008017">
    <property type="term" value="F:microtubule binding"/>
    <property type="evidence" value="ECO:0007669"/>
    <property type="project" value="TreeGrafter"/>
</dbReference>
<feature type="region of interest" description="Disordered" evidence="4">
    <location>
        <begin position="322"/>
        <end position="346"/>
    </location>
</feature>
<keyword evidence="2" id="KW-0963">Cytoplasm</keyword>
<feature type="compositionally biased region" description="Basic and acidic residues" evidence="4">
    <location>
        <begin position="511"/>
        <end position="520"/>
    </location>
</feature>
<dbReference type="PANTHER" id="PTHR21553:SF24">
    <property type="entry name" value="(E2-INDEPENDENT) E3 UBIQUITIN-CONJUGATING ENZYME FATS"/>
    <property type="match status" value="1"/>
</dbReference>
<evidence type="ECO:0000256" key="4">
    <source>
        <dbReference type="SAM" id="MobiDB-lite"/>
    </source>
</evidence>
<feature type="region of interest" description="Disordered" evidence="4">
    <location>
        <begin position="458"/>
        <end position="582"/>
    </location>
</feature>
<evidence type="ECO:0000259" key="5">
    <source>
        <dbReference type="Pfam" id="PF15309"/>
    </source>
</evidence>
<dbReference type="Proteomes" id="UP000516988">
    <property type="component" value="Unassembled WGS sequence"/>
</dbReference>
<feature type="domain" description="ALMS motif" evidence="5">
    <location>
        <begin position="510"/>
        <end position="579"/>
    </location>
</feature>
<dbReference type="PANTHER" id="PTHR21553">
    <property type="entry name" value="ALMS1-RELATED"/>
    <property type="match status" value="1"/>
</dbReference>
<comment type="subcellular location">
    <subcellularLocation>
        <location evidence="1">Cytoplasm</location>
        <location evidence="1">Cytoskeleton</location>
        <location evidence="1">Microtubule organizing center</location>
        <location evidence="1">Centrosome</location>
    </subcellularLocation>
</comment>
<name>A0A7K6WAF1_STECA</name>
<dbReference type="GO" id="GO:0005814">
    <property type="term" value="C:centriole"/>
    <property type="evidence" value="ECO:0007669"/>
    <property type="project" value="TreeGrafter"/>
</dbReference>
<keyword evidence="8" id="KW-1185">Reference proteome</keyword>
<accession>A0A7K6WAF1</accession>
<dbReference type="OrthoDB" id="8899035at2759"/>
<dbReference type="GO" id="GO:0005813">
    <property type="term" value="C:centrosome"/>
    <property type="evidence" value="ECO:0007669"/>
    <property type="project" value="UniProtKB-SubCell"/>
</dbReference>
<dbReference type="AlphaFoldDB" id="A0A7K6WAF1"/>
<gene>
    <name evidence="7" type="ORF">STECAR_R16212</name>
</gene>